<dbReference type="Gene3D" id="3.30.420.10">
    <property type="entry name" value="Ribonuclease H-like superfamily/Ribonuclease H"/>
    <property type="match status" value="1"/>
</dbReference>
<accession>A0A9P5U627</accession>
<organism evidence="3 4">
    <name type="scientific">Rhodocollybia butyracea</name>
    <dbReference type="NCBI Taxonomy" id="206335"/>
    <lineage>
        <taxon>Eukaryota</taxon>
        <taxon>Fungi</taxon>
        <taxon>Dikarya</taxon>
        <taxon>Basidiomycota</taxon>
        <taxon>Agaricomycotina</taxon>
        <taxon>Agaricomycetes</taxon>
        <taxon>Agaricomycetidae</taxon>
        <taxon>Agaricales</taxon>
        <taxon>Marasmiineae</taxon>
        <taxon>Omphalotaceae</taxon>
        <taxon>Rhodocollybia</taxon>
    </lineage>
</organism>
<protein>
    <recommendedName>
        <fullName evidence="2">RNase H type-1 domain-containing protein</fullName>
    </recommendedName>
</protein>
<dbReference type="InterPro" id="IPR036397">
    <property type="entry name" value="RNaseH_sf"/>
</dbReference>
<dbReference type="EMBL" id="JADNRY010000074">
    <property type="protein sequence ID" value="KAF9067352.1"/>
    <property type="molecule type" value="Genomic_DNA"/>
</dbReference>
<proteinExistence type="predicted"/>
<dbReference type="OrthoDB" id="3265515at2759"/>
<gene>
    <name evidence="3" type="ORF">BDP27DRAFT_1225915</name>
</gene>
<dbReference type="GO" id="GO:0003676">
    <property type="term" value="F:nucleic acid binding"/>
    <property type="evidence" value="ECO:0007669"/>
    <property type="project" value="InterPro"/>
</dbReference>
<comment type="caution">
    <text evidence="3">The sequence shown here is derived from an EMBL/GenBank/DDBJ whole genome shotgun (WGS) entry which is preliminary data.</text>
</comment>
<keyword evidence="4" id="KW-1185">Reference proteome</keyword>
<feature type="compositionally biased region" description="Low complexity" evidence="1">
    <location>
        <begin position="118"/>
        <end position="134"/>
    </location>
</feature>
<evidence type="ECO:0000313" key="4">
    <source>
        <dbReference type="Proteomes" id="UP000772434"/>
    </source>
</evidence>
<dbReference type="InterPro" id="IPR012337">
    <property type="entry name" value="RNaseH-like_sf"/>
</dbReference>
<reference evidence="3" key="1">
    <citation type="submission" date="2020-11" db="EMBL/GenBank/DDBJ databases">
        <authorList>
            <consortium name="DOE Joint Genome Institute"/>
            <person name="Ahrendt S."/>
            <person name="Riley R."/>
            <person name="Andreopoulos W."/>
            <person name="Labutti K."/>
            <person name="Pangilinan J."/>
            <person name="Ruiz-Duenas F.J."/>
            <person name="Barrasa J.M."/>
            <person name="Sanchez-Garcia M."/>
            <person name="Camarero S."/>
            <person name="Miyauchi S."/>
            <person name="Serrano A."/>
            <person name="Linde D."/>
            <person name="Babiker R."/>
            <person name="Drula E."/>
            <person name="Ayuso-Fernandez I."/>
            <person name="Pacheco R."/>
            <person name="Padilla G."/>
            <person name="Ferreira P."/>
            <person name="Barriuso J."/>
            <person name="Kellner H."/>
            <person name="Castanera R."/>
            <person name="Alfaro M."/>
            <person name="Ramirez L."/>
            <person name="Pisabarro A.G."/>
            <person name="Kuo A."/>
            <person name="Tritt A."/>
            <person name="Lipzen A."/>
            <person name="He G."/>
            <person name="Yan M."/>
            <person name="Ng V."/>
            <person name="Cullen D."/>
            <person name="Martin F."/>
            <person name="Rosso M.-N."/>
            <person name="Henrissat B."/>
            <person name="Hibbett D."/>
            <person name="Martinez A.T."/>
            <person name="Grigoriev I.V."/>
        </authorList>
    </citation>
    <scope>NUCLEOTIDE SEQUENCE</scope>
    <source>
        <strain evidence="3">AH 40177</strain>
    </source>
</reference>
<dbReference type="Proteomes" id="UP000772434">
    <property type="component" value="Unassembled WGS sequence"/>
</dbReference>
<feature type="region of interest" description="Disordered" evidence="1">
    <location>
        <begin position="94"/>
        <end position="145"/>
    </location>
</feature>
<dbReference type="AlphaFoldDB" id="A0A9P5U627"/>
<evidence type="ECO:0000256" key="1">
    <source>
        <dbReference type="SAM" id="MobiDB-lite"/>
    </source>
</evidence>
<feature type="compositionally biased region" description="Polar residues" evidence="1">
    <location>
        <begin position="135"/>
        <end position="145"/>
    </location>
</feature>
<evidence type="ECO:0000259" key="2">
    <source>
        <dbReference type="PROSITE" id="PS50879"/>
    </source>
</evidence>
<dbReference type="GO" id="GO:0004523">
    <property type="term" value="F:RNA-DNA hybrid ribonuclease activity"/>
    <property type="evidence" value="ECO:0007669"/>
    <property type="project" value="InterPro"/>
</dbReference>
<dbReference type="Pfam" id="PF00075">
    <property type="entry name" value="RNase_H"/>
    <property type="match status" value="1"/>
</dbReference>
<sequence length="145" mass="16183">MDRFHKLYHAVKRRHTQMEITVGWVPGHEGIEGNEAADEEAKNAATRGSSPASQLPAVLRKKLPKSATPMRKSFTKFQPHKGYHVSEIATTLSLHLHHQRQGNKGRAQVQGHDNGLSQTTHQHPCTPTHQPQLPIQTSSLNRKDG</sequence>
<evidence type="ECO:0000313" key="3">
    <source>
        <dbReference type="EMBL" id="KAF9067352.1"/>
    </source>
</evidence>
<name>A0A9P5U627_9AGAR</name>
<dbReference type="SUPFAM" id="SSF53098">
    <property type="entry name" value="Ribonuclease H-like"/>
    <property type="match status" value="1"/>
</dbReference>
<feature type="region of interest" description="Disordered" evidence="1">
    <location>
        <begin position="36"/>
        <end position="57"/>
    </location>
</feature>
<dbReference type="InterPro" id="IPR002156">
    <property type="entry name" value="RNaseH_domain"/>
</dbReference>
<dbReference type="PROSITE" id="PS50879">
    <property type="entry name" value="RNASE_H_1"/>
    <property type="match status" value="1"/>
</dbReference>
<feature type="domain" description="RNase H type-1" evidence="2">
    <location>
        <begin position="1"/>
        <end position="46"/>
    </location>
</feature>